<dbReference type="PANTHER" id="PTHR30386:SF28">
    <property type="entry name" value="EXPORTED PROTEIN"/>
    <property type="match status" value="1"/>
</dbReference>
<dbReference type="Pfam" id="PF26002">
    <property type="entry name" value="Beta-barrel_AprE"/>
    <property type="match status" value="1"/>
</dbReference>
<dbReference type="InterPro" id="IPR050739">
    <property type="entry name" value="MFP"/>
</dbReference>
<dbReference type="OrthoDB" id="9775513at2"/>
<evidence type="ECO:0000256" key="1">
    <source>
        <dbReference type="SAM" id="Phobius"/>
    </source>
</evidence>
<proteinExistence type="predicted"/>
<dbReference type="InterPro" id="IPR058982">
    <property type="entry name" value="Beta-barrel_AprE"/>
</dbReference>
<evidence type="ECO:0000259" key="2">
    <source>
        <dbReference type="Pfam" id="PF26002"/>
    </source>
</evidence>
<organism evidence="3 4">
    <name type="scientific">Roseateles toxinivorans</name>
    <dbReference type="NCBI Taxonomy" id="270368"/>
    <lineage>
        <taxon>Bacteria</taxon>
        <taxon>Pseudomonadati</taxon>
        <taxon>Pseudomonadota</taxon>
        <taxon>Betaproteobacteria</taxon>
        <taxon>Burkholderiales</taxon>
        <taxon>Sphaerotilaceae</taxon>
        <taxon>Roseateles</taxon>
    </lineage>
</organism>
<dbReference type="InParanoid" id="A0A4R6QNQ9"/>
<name>A0A4R6QNQ9_9BURK</name>
<dbReference type="EMBL" id="SNXS01000002">
    <property type="protein sequence ID" value="TDP72470.1"/>
    <property type="molecule type" value="Genomic_DNA"/>
</dbReference>
<evidence type="ECO:0000313" key="4">
    <source>
        <dbReference type="Proteomes" id="UP000295361"/>
    </source>
</evidence>
<keyword evidence="4" id="KW-1185">Reference proteome</keyword>
<dbReference type="Gene3D" id="2.40.50.100">
    <property type="match status" value="1"/>
</dbReference>
<feature type="domain" description="AprE-like beta-barrel" evidence="2">
    <location>
        <begin position="305"/>
        <end position="397"/>
    </location>
</feature>
<dbReference type="RefSeq" id="WP_133699932.1">
    <property type="nucleotide sequence ID" value="NZ_SNXS01000002.1"/>
</dbReference>
<dbReference type="PANTHER" id="PTHR30386">
    <property type="entry name" value="MEMBRANE FUSION SUBUNIT OF EMRAB-TOLC MULTIDRUG EFFLUX PUMP"/>
    <property type="match status" value="1"/>
</dbReference>
<reference evidence="3 4" key="1">
    <citation type="submission" date="2019-03" db="EMBL/GenBank/DDBJ databases">
        <title>Genomic Encyclopedia of Type Strains, Phase IV (KMG-IV): sequencing the most valuable type-strain genomes for metagenomic binning, comparative biology and taxonomic classification.</title>
        <authorList>
            <person name="Goeker M."/>
        </authorList>
    </citation>
    <scope>NUCLEOTIDE SEQUENCE [LARGE SCALE GENOMIC DNA]</scope>
    <source>
        <strain evidence="3 4">DSM 16998</strain>
    </source>
</reference>
<comment type="caution">
    <text evidence="3">The sequence shown here is derived from an EMBL/GenBank/DDBJ whole genome shotgun (WGS) entry which is preliminary data.</text>
</comment>
<accession>A0A4R6QNQ9</accession>
<keyword evidence="1" id="KW-0812">Transmembrane</keyword>
<gene>
    <name evidence="3" type="ORF">DES47_102215</name>
</gene>
<keyword evidence="1" id="KW-1133">Transmembrane helix</keyword>
<protein>
    <submittedName>
        <fullName evidence="3">Membrane fusion protein</fullName>
    </submittedName>
</protein>
<dbReference type="AlphaFoldDB" id="A0A4R6QNQ9"/>
<sequence length="419" mass="45854">MASLFRPEAINGQRQNWLGSITLVRPLSLSVLTSFAVGAAVLVGAYLFWGEYTRKARVSGYLVPDRGLLRVVPPAGATILSREVAEGQVVRRGDVLFVLSLDSSTAQGDTQASIQQSLGAREQSLQLAARQHGLLLKEQQQDLAQRMAGKQLELEAAAEDAKVREQRLVLARQTLADWEGLKRDNYVSAAQVRIKHQEVLELESQRLGLKGRIEVLHRDLQTLDAQRRELPLRAQAQQGEVERALAALAQQGAETEAKRRVVLRAAEDGVVTALQAEPGQMVTAGLALANLVPAQAQLLAHLYAPSSAVGFLRPAQAVQLRYQAFPYQKFGHQTGQIVEVSRTPLAAAELSALPLALASGSRSEPLYRITVRLDRQAVAAHGQDQALAVGMQLDADVLLERRRLIEWIFEPLLSVARRV</sequence>
<feature type="transmembrane region" description="Helical" evidence="1">
    <location>
        <begin position="27"/>
        <end position="49"/>
    </location>
</feature>
<evidence type="ECO:0000313" key="3">
    <source>
        <dbReference type="EMBL" id="TDP72470.1"/>
    </source>
</evidence>
<dbReference type="Proteomes" id="UP000295361">
    <property type="component" value="Unassembled WGS sequence"/>
</dbReference>
<keyword evidence="1" id="KW-0472">Membrane</keyword>
<dbReference type="PRINTS" id="PR01490">
    <property type="entry name" value="RTXTOXIND"/>
</dbReference>